<comment type="caution">
    <text evidence="2">The sequence shown here is derived from an EMBL/GenBank/DDBJ whole genome shotgun (WGS) entry which is preliminary data.</text>
</comment>
<organism evidence="2 3">
    <name type="scientific">Araneus ventricosus</name>
    <name type="common">Orbweaver spider</name>
    <name type="synonym">Epeira ventricosa</name>
    <dbReference type="NCBI Taxonomy" id="182803"/>
    <lineage>
        <taxon>Eukaryota</taxon>
        <taxon>Metazoa</taxon>
        <taxon>Ecdysozoa</taxon>
        <taxon>Arthropoda</taxon>
        <taxon>Chelicerata</taxon>
        <taxon>Arachnida</taxon>
        <taxon>Araneae</taxon>
        <taxon>Araneomorphae</taxon>
        <taxon>Entelegynae</taxon>
        <taxon>Araneoidea</taxon>
        <taxon>Araneidae</taxon>
        <taxon>Araneus</taxon>
    </lineage>
</organism>
<evidence type="ECO:0000256" key="1">
    <source>
        <dbReference type="SAM" id="MobiDB-lite"/>
    </source>
</evidence>
<evidence type="ECO:0000313" key="2">
    <source>
        <dbReference type="EMBL" id="GBN55362.1"/>
    </source>
</evidence>
<accession>A0A4Y2PW89</accession>
<gene>
    <name evidence="2" type="ORF">AVEN_210920_1</name>
</gene>
<feature type="region of interest" description="Disordered" evidence="1">
    <location>
        <begin position="27"/>
        <end position="56"/>
    </location>
</feature>
<dbReference type="AlphaFoldDB" id="A0A4Y2PW89"/>
<dbReference type="Proteomes" id="UP000499080">
    <property type="component" value="Unassembled WGS sequence"/>
</dbReference>
<proteinExistence type="predicted"/>
<name>A0A4Y2PW89_ARAVE</name>
<evidence type="ECO:0000313" key="3">
    <source>
        <dbReference type="Proteomes" id="UP000499080"/>
    </source>
</evidence>
<keyword evidence="3" id="KW-1185">Reference proteome</keyword>
<protein>
    <submittedName>
        <fullName evidence="2">Uncharacterized protein</fullName>
    </submittedName>
</protein>
<dbReference type="EMBL" id="BGPR01012273">
    <property type="protein sequence ID" value="GBN55362.1"/>
    <property type="molecule type" value="Genomic_DNA"/>
</dbReference>
<sequence length="102" mass="11566">MRCRPRHLTEVENYQVSPKVASRCFKKGRKYDEAKPHPSTKPPCESKSPGRPQIRNNASTVICSELPIHRLVTTRYVLISLMGPFTSPKIKPLIILAVNINK</sequence>
<reference evidence="2 3" key="1">
    <citation type="journal article" date="2019" name="Sci. Rep.">
        <title>Orb-weaving spider Araneus ventricosus genome elucidates the spidroin gene catalogue.</title>
        <authorList>
            <person name="Kono N."/>
            <person name="Nakamura H."/>
            <person name="Ohtoshi R."/>
            <person name="Moran D.A.P."/>
            <person name="Shinohara A."/>
            <person name="Yoshida Y."/>
            <person name="Fujiwara M."/>
            <person name="Mori M."/>
            <person name="Tomita M."/>
            <person name="Arakawa K."/>
        </authorList>
    </citation>
    <scope>NUCLEOTIDE SEQUENCE [LARGE SCALE GENOMIC DNA]</scope>
</reference>